<dbReference type="EMBL" id="CP002776">
    <property type="protein sequence ID" value="AEG31993.1"/>
    <property type="molecule type" value="Genomic_DNA"/>
</dbReference>
<keyword evidence="5 7" id="KW-1133">Transmembrane helix</keyword>
<dbReference type="Gene3D" id="1.10.287.3510">
    <property type="match status" value="1"/>
</dbReference>
<evidence type="ECO:0000256" key="2">
    <source>
        <dbReference type="ARBA" id="ARBA00010388"/>
    </source>
</evidence>
<dbReference type="OrthoDB" id="1494613at2"/>
<organism evidence="8 9">
    <name type="scientific">Thiomicrospira cyclica (strain DSM 14477 / JCM 11371 / ALM1)</name>
    <name type="common">Thioalkalimicrobium cyclicum</name>
    <dbReference type="NCBI Taxonomy" id="717773"/>
    <lineage>
        <taxon>Bacteria</taxon>
        <taxon>Pseudomonadati</taxon>
        <taxon>Pseudomonadota</taxon>
        <taxon>Gammaproteobacteria</taxon>
        <taxon>Thiotrichales</taxon>
        <taxon>Piscirickettsiaceae</taxon>
        <taxon>Thiomicrospira</taxon>
    </lineage>
</organism>
<dbReference type="STRING" id="717773.Thicy_1226"/>
<dbReference type="eggNOG" id="COG1006">
    <property type="taxonomic scope" value="Bacteria"/>
</dbReference>
<dbReference type="PANTHER" id="PTHR34583">
    <property type="entry name" value="ANTIPORTER SUBUNIT MNHC2-RELATED"/>
    <property type="match status" value="1"/>
</dbReference>
<feature type="transmembrane region" description="Helical" evidence="7">
    <location>
        <begin position="6"/>
        <end position="23"/>
    </location>
</feature>
<feature type="transmembrane region" description="Helical" evidence="7">
    <location>
        <begin position="63"/>
        <end position="82"/>
    </location>
</feature>
<keyword evidence="3" id="KW-1003">Cell membrane</keyword>
<keyword evidence="6 7" id="KW-0472">Membrane</keyword>
<gene>
    <name evidence="8" type="ordered locus">Thicy_1226</name>
</gene>
<dbReference type="KEGG" id="tcy:Thicy_1226"/>
<evidence type="ECO:0000256" key="1">
    <source>
        <dbReference type="ARBA" id="ARBA00004651"/>
    </source>
</evidence>
<evidence type="ECO:0000256" key="5">
    <source>
        <dbReference type="ARBA" id="ARBA00022989"/>
    </source>
</evidence>
<comment type="subcellular location">
    <subcellularLocation>
        <location evidence="1">Cell membrane</location>
        <topology evidence="1">Multi-pass membrane protein</topology>
    </subcellularLocation>
</comment>
<evidence type="ECO:0000256" key="4">
    <source>
        <dbReference type="ARBA" id="ARBA00022692"/>
    </source>
</evidence>
<dbReference type="Pfam" id="PF00420">
    <property type="entry name" value="Oxidored_q2"/>
    <property type="match status" value="1"/>
</dbReference>
<dbReference type="RefSeq" id="WP_013835769.1">
    <property type="nucleotide sequence ID" value="NC_015581.1"/>
</dbReference>
<comment type="similarity">
    <text evidence="2">Belongs to the CPA3 antiporters (TC 2.A.63) subunit C family.</text>
</comment>
<evidence type="ECO:0000313" key="9">
    <source>
        <dbReference type="Proteomes" id="UP000009232"/>
    </source>
</evidence>
<keyword evidence="4 7" id="KW-0812">Transmembrane</keyword>
<dbReference type="Proteomes" id="UP000009232">
    <property type="component" value="Chromosome"/>
</dbReference>
<dbReference type="AlphaFoldDB" id="F6D8Z3"/>
<protein>
    <submittedName>
        <fullName evidence="8">NADH-ubiquinone oxidoreductase chain 4L</fullName>
    </submittedName>
</protein>
<dbReference type="GO" id="GO:0005886">
    <property type="term" value="C:plasma membrane"/>
    <property type="evidence" value="ECO:0007669"/>
    <property type="project" value="UniProtKB-SubCell"/>
</dbReference>
<keyword evidence="8" id="KW-0830">Ubiquinone</keyword>
<dbReference type="PANTHER" id="PTHR34583:SF2">
    <property type="entry name" value="ANTIPORTER SUBUNIT MNHC2-RELATED"/>
    <property type="match status" value="1"/>
</dbReference>
<feature type="transmembrane region" description="Helical" evidence="7">
    <location>
        <begin position="32"/>
        <end position="51"/>
    </location>
</feature>
<accession>F6D8Z3</accession>
<keyword evidence="9" id="KW-1185">Reference proteome</keyword>
<dbReference type="InterPro" id="IPR039428">
    <property type="entry name" value="NUOK/Mnh_C1-like"/>
</dbReference>
<dbReference type="InterPro" id="IPR050601">
    <property type="entry name" value="CPA3_antiporter_subunitC"/>
</dbReference>
<evidence type="ECO:0000256" key="3">
    <source>
        <dbReference type="ARBA" id="ARBA00022475"/>
    </source>
</evidence>
<evidence type="ECO:0000256" key="6">
    <source>
        <dbReference type="ARBA" id="ARBA00023136"/>
    </source>
</evidence>
<proteinExistence type="inferred from homology"/>
<dbReference type="HOGENOM" id="CLU_082058_4_0_6"/>
<sequence>MNEIAIYLATGSVLFGVGLWGVVMRPHLLHKILGINVMGSAVFMFFLAFAARAEPADAVPHALVLTGIVVAISAMALALALMKRVARESKQHQATLEDTP</sequence>
<evidence type="ECO:0000313" key="8">
    <source>
        <dbReference type="EMBL" id="AEG31993.1"/>
    </source>
</evidence>
<name>F6D8Z3_THICA</name>
<reference evidence="8 9" key="1">
    <citation type="submission" date="2011-05" db="EMBL/GenBank/DDBJ databases">
        <title>Complete sequence of Thioalkalimicrobium cyclicum ALM1.</title>
        <authorList>
            <consortium name="US DOE Joint Genome Institute"/>
            <person name="Lucas S."/>
            <person name="Han J."/>
            <person name="Lapidus A."/>
            <person name="Cheng J.-F."/>
            <person name="Goodwin L."/>
            <person name="Pitluck S."/>
            <person name="Peters L."/>
            <person name="Mikhailova N."/>
            <person name="Davenport K."/>
            <person name="Han C."/>
            <person name="Tapia R."/>
            <person name="Land M."/>
            <person name="Hauser L."/>
            <person name="Kyrpides N."/>
            <person name="Ivanova N."/>
            <person name="Pagani I."/>
            <person name="Kappler U."/>
            <person name="Woyke T."/>
        </authorList>
    </citation>
    <scope>NUCLEOTIDE SEQUENCE [LARGE SCALE GENOMIC DNA]</scope>
    <source>
        <strain evidence="9">DSM 14477 / JCM 11371 / ALM1</strain>
    </source>
</reference>
<evidence type="ECO:0000256" key="7">
    <source>
        <dbReference type="SAM" id="Phobius"/>
    </source>
</evidence>